<dbReference type="PROSITE" id="PS51199">
    <property type="entry name" value="SF4_HELICASE"/>
    <property type="match status" value="1"/>
</dbReference>
<keyword evidence="2" id="KW-0378">Hydrolase</keyword>
<dbReference type="PANTHER" id="PTHR30153:SF2">
    <property type="entry name" value="REPLICATIVE DNA HELICASE"/>
    <property type="match status" value="1"/>
</dbReference>
<dbReference type="EMBL" id="BK016200">
    <property type="protein sequence ID" value="DAG01943.1"/>
    <property type="molecule type" value="Genomic_DNA"/>
</dbReference>
<dbReference type="InterPro" id="IPR007694">
    <property type="entry name" value="DNA_helicase_DnaB-like_C"/>
</dbReference>
<dbReference type="PANTHER" id="PTHR30153">
    <property type="entry name" value="REPLICATIVE DNA HELICASE DNAB"/>
    <property type="match status" value="1"/>
</dbReference>
<dbReference type="GO" id="GO:0003678">
    <property type="term" value="F:DNA helicase activity"/>
    <property type="evidence" value="ECO:0007669"/>
    <property type="project" value="InterPro"/>
</dbReference>
<organism evidence="2">
    <name type="scientific">Myoviridae sp. ctrEx11</name>
    <dbReference type="NCBI Taxonomy" id="2825180"/>
    <lineage>
        <taxon>Viruses</taxon>
        <taxon>Duplodnaviria</taxon>
        <taxon>Heunggongvirae</taxon>
        <taxon>Uroviricota</taxon>
        <taxon>Caudoviricetes</taxon>
    </lineage>
</organism>
<sequence>MAEEKSYADMSPEEREEYLIKHYNELTDNKTALEALRADIDARKQGYGEVWATGFTELDKKLDGGFMGEQLIFLGAISSLGKTSYALQIATQIAEQGKDVLIFSLEMSKNELNAKTISRYTHILTTGKKNEWRQKYRLTTRDILSGRVGDMVFNEPQDDKARLFVEALEATEKIAGNIRIFVGENDVTVDKIRAVVDTHIKATNKRPFVIVDYLQILQPSDEAKTTDKRLLTDYDVTRLKVVSRDFHIPVLVISAFNRTSYLEPVGMSSFRESSGIEYSSDILLAMQYDGMDYQKHWFTRKSGKKTQVFESTQDHNTRVRELLDKMDKDGSNGLELPIELKILKNRNGTKGSLYYGFLPAYNYYGEKTASGYVNNFDYGDDEDDDFLGSSSVVSSGKSLGRK</sequence>
<name>A0A8S5V5P9_9CAUD</name>
<evidence type="ECO:0000259" key="1">
    <source>
        <dbReference type="PROSITE" id="PS51199"/>
    </source>
</evidence>
<dbReference type="SUPFAM" id="SSF52540">
    <property type="entry name" value="P-loop containing nucleoside triphosphate hydrolases"/>
    <property type="match status" value="1"/>
</dbReference>
<feature type="domain" description="SF4 helicase" evidence="1">
    <location>
        <begin position="44"/>
        <end position="371"/>
    </location>
</feature>
<reference evidence="2" key="1">
    <citation type="journal article" date="2021" name="Proc. Natl. Acad. Sci. U.S.A.">
        <title>A Catalog of Tens of Thousands of Viruses from Human Metagenomes Reveals Hidden Associations with Chronic Diseases.</title>
        <authorList>
            <person name="Tisza M.J."/>
            <person name="Buck C.B."/>
        </authorList>
    </citation>
    <scope>NUCLEOTIDE SEQUENCE</scope>
    <source>
        <strain evidence="2">CtrEx11</strain>
    </source>
</reference>
<keyword evidence="2" id="KW-0067">ATP-binding</keyword>
<keyword evidence="2" id="KW-0547">Nucleotide-binding</keyword>
<accession>A0A8S5V5P9</accession>
<dbReference type="GO" id="GO:0005524">
    <property type="term" value="F:ATP binding"/>
    <property type="evidence" value="ECO:0007669"/>
    <property type="project" value="InterPro"/>
</dbReference>
<evidence type="ECO:0000313" key="2">
    <source>
        <dbReference type="EMBL" id="DAG01943.1"/>
    </source>
</evidence>
<dbReference type="InterPro" id="IPR027417">
    <property type="entry name" value="P-loop_NTPase"/>
</dbReference>
<keyword evidence="2" id="KW-0347">Helicase</keyword>
<protein>
    <submittedName>
        <fullName evidence="2">DnaB-like replicative helicase</fullName>
    </submittedName>
</protein>
<dbReference type="GO" id="GO:0006260">
    <property type="term" value="P:DNA replication"/>
    <property type="evidence" value="ECO:0007669"/>
    <property type="project" value="InterPro"/>
</dbReference>
<proteinExistence type="predicted"/>
<dbReference type="Gene3D" id="3.40.50.300">
    <property type="entry name" value="P-loop containing nucleotide triphosphate hydrolases"/>
    <property type="match status" value="1"/>
</dbReference>
<dbReference type="Pfam" id="PF03796">
    <property type="entry name" value="DnaB_C"/>
    <property type="match status" value="1"/>
</dbReference>